<evidence type="ECO:0000256" key="10">
    <source>
        <dbReference type="SAM" id="SignalP"/>
    </source>
</evidence>
<keyword evidence="3 8" id="KW-1134">Transmembrane beta strand</keyword>
<keyword evidence="5 9" id="KW-0798">TonB box</keyword>
<evidence type="ECO:0000256" key="1">
    <source>
        <dbReference type="ARBA" id="ARBA00004571"/>
    </source>
</evidence>
<evidence type="ECO:0000256" key="5">
    <source>
        <dbReference type="ARBA" id="ARBA00023077"/>
    </source>
</evidence>
<protein>
    <submittedName>
        <fullName evidence="13">TonB-dependent receptor</fullName>
    </submittedName>
</protein>
<dbReference type="PROSITE" id="PS52016">
    <property type="entry name" value="TONB_DEPENDENT_REC_3"/>
    <property type="match status" value="1"/>
</dbReference>
<comment type="subcellular location">
    <subcellularLocation>
        <location evidence="1 8">Cell outer membrane</location>
        <topology evidence="1 8">Multi-pass membrane protein</topology>
    </subcellularLocation>
</comment>
<dbReference type="InterPro" id="IPR000531">
    <property type="entry name" value="Beta-barrel_TonB"/>
</dbReference>
<evidence type="ECO:0000313" key="13">
    <source>
        <dbReference type="EMBL" id="RXZ66543.1"/>
    </source>
</evidence>
<dbReference type="EMBL" id="SDPV01000001">
    <property type="protein sequence ID" value="RXZ66543.1"/>
    <property type="molecule type" value="Genomic_DNA"/>
</dbReference>
<dbReference type="GO" id="GO:0009279">
    <property type="term" value="C:cell outer membrane"/>
    <property type="evidence" value="ECO:0007669"/>
    <property type="project" value="UniProtKB-SubCell"/>
</dbReference>
<keyword evidence="4 8" id="KW-0812">Transmembrane</keyword>
<evidence type="ECO:0000313" key="14">
    <source>
        <dbReference type="Proteomes" id="UP000293623"/>
    </source>
</evidence>
<keyword evidence="7 8" id="KW-0998">Cell outer membrane</keyword>
<comment type="similarity">
    <text evidence="8 9">Belongs to the TonB-dependent receptor family.</text>
</comment>
<evidence type="ECO:0000256" key="4">
    <source>
        <dbReference type="ARBA" id="ARBA00022692"/>
    </source>
</evidence>
<dbReference type="AlphaFoldDB" id="A0A4Q2KS76"/>
<evidence type="ECO:0000256" key="9">
    <source>
        <dbReference type="RuleBase" id="RU003357"/>
    </source>
</evidence>
<keyword evidence="10" id="KW-0732">Signal</keyword>
<proteinExistence type="inferred from homology"/>
<dbReference type="InterPro" id="IPR036942">
    <property type="entry name" value="Beta-barrel_TonB_sf"/>
</dbReference>
<name>A0A4Q2KS76_9SPHN</name>
<evidence type="ECO:0000256" key="2">
    <source>
        <dbReference type="ARBA" id="ARBA00022448"/>
    </source>
</evidence>
<dbReference type="InterPro" id="IPR037066">
    <property type="entry name" value="Plug_dom_sf"/>
</dbReference>
<dbReference type="OrthoDB" id="7614575at2"/>
<dbReference type="PANTHER" id="PTHR47234:SF3">
    <property type="entry name" value="SECRETIN_TONB SHORT N-TERMINAL DOMAIN-CONTAINING PROTEIN"/>
    <property type="match status" value="1"/>
</dbReference>
<evidence type="ECO:0000256" key="8">
    <source>
        <dbReference type="PROSITE-ProRule" id="PRU01360"/>
    </source>
</evidence>
<sequence>MAKLLSKLVLPTMIAAVTVPTGAIAQDATANDDSTSADNATIGAPITVIGSRRKDRTITDSSVAVDVIAPEAISTTGYSDLNDALRTLVPAFNVKRLQGNDGSSFVRPVTLRGSPPDHVLLLLNGKRRHRAAIVQIGTGHATTSGSQGQDFNVIPPIAFESVEVLRDGASAQYGSDAIAGVVNVTLKDDTSGGSVMAQAGKYYDVGGETYDVQGHLAFGLGDTGYLNISGQYTHQDKTWLGGKNVGAEALRAMGVEDVPVHTAGNGEPFYEAVKTVWNAGIGLGGDVEAYTFGNFMKADSSVTFFYRQSMAAGGLPAHSTFADSAFDNAPAYPETFDLRTIYPGGFTPEFAGETEDFSIVGGLRDREGAFNWDISARLGNNVVDYTIYNTINPSLGAASPTRFKPGSLTQREVQFDGEVSYEIANDVFASDILVFGGVSYRKETYKITAGDEASYAVGPLRDLPVGSNGFQGFSPDIAGEFTSSSYAVFAETDIDVTESFNVGLAGRYEDYEEFGSNFSYKAASRLELSDLLALRGSISTGFRAPAAGQLFGTSQTSQINAQNEFILDAVLIPGSPAAQIFGSDQLKPETSFNMSAGVVVTADSGFTTTLDFYQIDVDDRLLLTPPIATTPAQRAQLEAIGFPNGASVEQVRFFQNKLDTRVRGFDLVSTYGFDWGDEGSTNLSLAVNYNEQKLRTDPSSFFGPGTVIEFERGLPRWRGNLTANNRLGDFNLMARANYYGSWKRRNGDDFLDREPAMLFDAEITYSGIDNVDLSIGARNIFNKFPPDRGEALKAVGLIYDNHSVFGVSGGFYYLNAKIDF</sequence>
<evidence type="ECO:0000256" key="3">
    <source>
        <dbReference type="ARBA" id="ARBA00022452"/>
    </source>
</evidence>
<feature type="chain" id="PRO_5021015326" evidence="10">
    <location>
        <begin position="26"/>
        <end position="820"/>
    </location>
</feature>
<gene>
    <name evidence="13" type="ORF">ETX26_07665</name>
</gene>
<dbReference type="CDD" id="cd01347">
    <property type="entry name" value="ligand_gated_channel"/>
    <property type="match status" value="1"/>
</dbReference>
<evidence type="ECO:0000256" key="6">
    <source>
        <dbReference type="ARBA" id="ARBA00023136"/>
    </source>
</evidence>
<reference evidence="13 14" key="1">
    <citation type="submission" date="2019-01" db="EMBL/GenBank/DDBJ databases">
        <title>Altererythrobacter rhizovicinus sp. nov., isolated from the rhizosphere soil of Haloxylon ammodendron.</title>
        <authorList>
            <person name="Li H.-P."/>
            <person name="Gou J.-Y."/>
            <person name="Yao D."/>
            <person name="Han Q.-Q."/>
            <person name="Shao K.-Z."/>
            <person name="Zhao Q."/>
            <person name="Zhang J.-L."/>
        </authorList>
    </citation>
    <scope>NUCLEOTIDE SEQUENCE [LARGE SCALE GENOMIC DNA]</scope>
    <source>
        <strain evidence="13 14">AY-3R</strain>
    </source>
</reference>
<dbReference type="Gene3D" id="2.170.130.10">
    <property type="entry name" value="TonB-dependent receptor, plug domain"/>
    <property type="match status" value="1"/>
</dbReference>
<dbReference type="InterPro" id="IPR039426">
    <property type="entry name" value="TonB-dep_rcpt-like"/>
</dbReference>
<keyword evidence="6 8" id="KW-0472">Membrane</keyword>
<keyword evidence="2 8" id="KW-0813">Transport</keyword>
<dbReference type="Gene3D" id="2.40.170.20">
    <property type="entry name" value="TonB-dependent receptor, beta-barrel domain"/>
    <property type="match status" value="1"/>
</dbReference>
<keyword evidence="13" id="KW-0675">Receptor</keyword>
<organism evidence="13 14">
    <name type="scientific">Pelagerythrobacter rhizovicinus</name>
    <dbReference type="NCBI Taxonomy" id="2268576"/>
    <lineage>
        <taxon>Bacteria</taxon>
        <taxon>Pseudomonadati</taxon>
        <taxon>Pseudomonadota</taxon>
        <taxon>Alphaproteobacteria</taxon>
        <taxon>Sphingomonadales</taxon>
        <taxon>Erythrobacteraceae</taxon>
        <taxon>Pelagerythrobacter</taxon>
    </lineage>
</organism>
<dbReference type="PANTHER" id="PTHR47234">
    <property type="match status" value="1"/>
</dbReference>
<evidence type="ECO:0000259" key="11">
    <source>
        <dbReference type="Pfam" id="PF00593"/>
    </source>
</evidence>
<keyword evidence="14" id="KW-1185">Reference proteome</keyword>
<dbReference type="SUPFAM" id="SSF56935">
    <property type="entry name" value="Porins"/>
    <property type="match status" value="1"/>
</dbReference>
<comment type="caution">
    <text evidence="13">The sequence shown here is derived from an EMBL/GenBank/DDBJ whole genome shotgun (WGS) entry which is preliminary data.</text>
</comment>
<feature type="domain" description="TonB-dependent receptor plug" evidence="12">
    <location>
        <begin position="59"/>
        <end position="181"/>
    </location>
</feature>
<dbReference type="RefSeq" id="WP_129524005.1">
    <property type="nucleotide sequence ID" value="NZ_SDPV01000001.1"/>
</dbReference>
<dbReference type="Pfam" id="PF00593">
    <property type="entry name" value="TonB_dep_Rec_b-barrel"/>
    <property type="match status" value="1"/>
</dbReference>
<evidence type="ECO:0000259" key="12">
    <source>
        <dbReference type="Pfam" id="PF07715"/>
    </source>
</evidence>
<accession>A0A4Q2KS76</accession>
<feature type="signal peptide" evidence="10">
    <location>
        <begin position="1"/>
        <end position="25"/>
    </location>
</feature>
<feature type="domain" description="TonB-dependent receptor-like beta-barrel" evidence="11">
    <location>
        <begin position="334"/>
        <end position="780"/>
    </location>
</feature>
<dbReference type="InterPro" id="IPR012910">
    <property type="entry name" value="Plug_dom"/>
</dbReference>
<evidence type="ECO:0000256" key="7">
    <source>
        <dbReference type="ARBA" id="ARBA00023237"/>
    </source>
</evidence>
<dbReference type="Proteomes" id="UP000293623">
    <property type="component" value="Unassembled WGS sequence"/>
</dbReference>
<dbReference type="Pfam" id="PF07715">
    <property type="entry name" value="Plug"/>
    <property type="match status" value="1"/>
</dbReference>